<keyword evidence="1" id="KW-0812">Transmembrane</keyword>
<protein>
    <submittedName>
        <fullName evidence="3">Uncharacterized protein</fullName>
    </submittedName>
</protein>
<evidence type="ECO:0000313" key="2">
    <source>
        <dbReference type="EMBL" id="RDI69959.1"/>
    </source>
</evidence>
<dbReference type="AlphaFoldDB" id="A0A1H1FXX4"/>
<keyword evidence="1" id="KW-1133">Transmembrane helix</keyword>
<evidence type="ECO:0000313" key="5">
    <source>
        <dbReference type="Proteomes" id="UP000255421"/>
    </source>
</evidence>
<reference evidence="4" key="1">
    <citation type="submission" date="2016-10" db="EMBL/GenBank/DDBJ databases">
        <authorList>
            <person name="Varghese N."/>
            <person name="Submissions S."/>
        </authorList>
    </citation>
    <scope>NUCLEOTIDE SEQUENCE [LARGE SCALE GENOMIC DNA]</scope>
    <source>
        <strain evidence="4">CGMCC 1.12397</strain>
    </source>
</reference>
<keyword evidence="1" id="KW-0472">Membrane</keyword>
<gene>
    <name evidence="2" type="ORF">DWB78_17600</name>
    <name evidence="3" type="ORF">SAMN05216278_3392</name>
</gene>
<dbReference type="RefSeq" id="WP_092538894.1">
    <property type="nucleotide sequence ID" value="NZ_FNKQ01000005.1"/>
</dbReference>
<sequence>MVAVPSLRRVARVAAVAAGLSGGLGFLSLMGAFGPISCWTSQSSTDGGETTVSRGCSAGIDYLLSGAGGNAPVLFFWAMVLLVVVAVGVSAAWTGRRRVVWLTVLVGVVVSIIGLMSIGWYFVLPTLSLSVAAVALTVAARRGDDGGPRTAT</sequence>
<evidence type="ECO:0000256" key="1">
    <source>
        <dbReference type="SAM" id="Phobius"/>
    </source>
</evidence>
<feature type="transmembrane region" description="Helical" evidence="1">
    <location>
        <begin position="12"/>
        <end position="33"/>
    </location>
</feature>
<feature type="transmembrane region" description="Helical" evidence="1">
    <location>
        <begin position="100"/>
        <end position="123"/>
    </location>
</feature>
<dbReference type="EMBL" id="FNKQ01000005">
    <property type="protein sequence ID" value="SDR05817.1"/>
    <property type="molecule type" value="Genomic_DNA"/>
</dbReference>
<evidence type="ECO:0000313" key="4">
    <source>
        <dbReference type="Proteomes" id="UP000199289"/>
    </source>
</evidence>
<reference evidence="3" key="2">
    <citation type="submission" date="2016-10" db="EMBL/GenBank/DDBJ databases">
        <authorList>
            <person name="de Groot N.N."/>
        </authorList>
    </citation>
    <scope>NUCLEOTIDE SEQUENCE [LARGE SCALE GENOMIC DNA]</scope>
    <source>
        <strain evidence="3">CGMCC 1.12397</strain>
    </source>
</reference>
<dbReference type="Proteomes" id="UP000199289">
    <property type="component" value="Unassembled WGS sequence"/>
</dbReference>
<dbReference type="Proteomes" id="UP000255421">
    <property type="component" value="Unassembled WGS sequence"/>
</dbReference>
<dbReference type="OrthoDB" id="351365at2157"/>
<accession>A0A1H1FXX4</accession>
<keyword evidence="5" id="KW-1185">Reference proteome</keyword>
<evidence type="ECO:0000313" key="3">
    <source>
        <dbReference type="EMBL" id="SDR05817.1"/>
    </source>
</evidence>
<reference evidence="2 5" key="3">
    <citation type="submission" date="2018-07" db="EMBL/GenBank/DDBJ databases">
        <title>Genome sequence of extremly halophilic archaeon Halopelagius longus strain BC12-B1.</title>
        <authorList>
            <person name="Zhang X."/>
        </authorList>
    </citation>
    <scope>NUCLEOTIDE SEQUENCE [LARGE SCALE GENOMIC DNA]</scope>
    <source>
        <strain evidence="2 5">BC12-B1</strain>
    </source>
</reference>
<dbReference type="EMBL" id="QQST01000003">
    <property type="protein sequence ID" value="RDI69959.1"/>
    <property type="molecule type" value="Genomic_DNA"/>
</dbReference>
<organism evidence="3 4">
    <name type="scientific">Halopelagius longus</name>
    <dbReference type="NCBI Taxonomy" id="1236180"/>
    <lineage>
        <taxon>Archaea</taxon>
        <taxon>Methanobacteriati</taxon>
        <taxon>Methanobacteriota</taxon>
        <taxon>Stenosarchaea group</taxon>
        <taxon>Halobacteria</taxon>
        <taxon>Halobacteriales</taxon>
        <taxon>Haloferacaceae</taxon>
    </lineage>
</organism>
<name>A0A1H1FXX4_9EURY</name>
<feature type="transmembrane region" description="Helical" evidence="1">
    <location>
        <begin position="74"/>
        <end position="93"/>
    </location>
</feature>
<proteinExistence type="predicted"/>